<dbReference type="EMBL" id="JAFCNB010000004">
    <property type="protein sequence ID" value="MBP2704051.1"/>
    <property type="molecule type" value="Genomic_DNA"/>
</dbReference>
<dbReference type="InterPro" id="IPR035897">
    <property type="entry name" value="Toll_tir_struct_dom_sf"/>
</dbReference>
<dbReference type="InterPro" id="IPR026367">
    <property type="entry name" value="FxsC_C"/>
</dbReference>
<dbReference type="AlphaFoldDB" id="A0A941AHG0"/>
<dbReference type="Pfam" id="PF13676">
    <property type="entry name" value="TIR_2"/>
    <property type="match status" value="1"/>
</dbReference>
<dbReference type="NCBIfam" id="TIGR04276">
    <property type="entry name" value="FxsC_Cterm"/>
    <property type="match status" value="1"/>
</dbReference>
<dbReference type="InterPro" id="IPR000157">
    <property type="entry name" value="TIR_dom"/>
</dbReference>
<accession>A0A941AHG0</accession>
<protein>
    <submittedName>
        <fullName evidence="3">TIR domain-containing protein</fullName>
    </submittedName>
</protein>
<name>A0A941AHG0_9ACTN</name>
<evidence type="ECO:0000256" key="1">
    <source>
        <dbReference type="SAM" id="MobiDB-lite"/>
    </source>
</evidence>
<gene>
    <name evidence="3" type="ORF">JOL79_09545</name>
</gene>
<dbReference type="RefSeq" id="WP_210155353.1">
    <property type="nucleotide sequence ID" value="NZ_JAFCNB010000004.1"/>
</dbReference>
<evidence type="ECO:0000259" key="2">
    <source>
        <dbReference type="Pfam" id="PF13676"/>
    </source>
</evidence>
<feature type="domain" description="TIR" evidence="2">
    <location>
        <begin position="16"/>
        <end position="133"/>
    </location>
</feature>
<organism evidence="3 4">
    <name type="scientific">Microbispora oryzae</name>
    <dbReference type="NCBI Taxonomy" id="2806554"/>
    <lineage>
        <taxon>Bacteria</taxon>
        <taxon>Bacillati</taxon>
        <taxon>Actinomycetota</taxon>
        <taxon>Actinomycetes</taxon>
        <taxon>Streptosporangiales</taxon>
        <taxon>Streptosporangiaceae</taxon>
        <taxon>Microbispora</taxon>
    </lineage>
</organism>
<feature type="region of interest" description="Disordered" evidence="1">
    <location>
        <begin position="389"/>
        <end position="417"/>
    </location>
</feature>
<sequence>MVPPPAPGPNDQSPYFFLSYAHIPSHDPARRDDPNRWVKKLFEDLCEHINNLTNLRPGAAAGFMDVELRSGHHWPERLSEALATCRVFVPLYSPRYFESEQCGKEWAAFLHRLSNHANPEGQLPEAIVPALWIPLPPHQLPEVAKSIQFAHEGQGPRYRDEGFYGLIKVSSMRSQYQRATLTLARRIVEVAARTRISVMNPTPEYQAFASPFRDYLPQRPLKVTVAAPSLSGLPKGRNPYYYGHTPQGWNPYRCETSTRPLAAYAADIAAAHGFQAEIGSLEEHANELTSETPLGPAVMLVDPWATTRADCQAQLRKVDRGGKRWVGVVVPWNDDDGQTARERARLRRSVDQCLPGRPSETSADVDSLSAFHRVLPDLLGKAANQFFRTAPAYPPAGPSSRKPRLMDPEDRHDQHPG</sequence>
<proteinExistence type="predicted"/>
<dbReference type="Proteomes" id="UP000674234">
    <property type="component" value="Unassembled WGS sequence"/>
</dbReference>
<dbReference type="SUPFAM" id="SSF52200">
    <property type="entry name" value="Toll/Interleukin receptor TIR domain"/>
    <property type="match status" value="1"/>
</dbReference>
<dbReference type="Gene3D" id="3.40.50.10140">
    <property type="entry name" value="Toll/interleukin-1 receptor homology (TIR) domain"/>
    <property type="match status" value="1"/>
</dbReference>
<dbReference type="NCBIfam" id="NF040588">
    <property type="entry name" value="FxsC_Nterm"/>
    <property type="match status" value="1"/>
</dbReference>
<dbReference type="InterPro" id="IPR047603">
    <property type="entry name" value="FxsC_N"/>
</dbReference>
<evidence type="ECO:0000313" key="3">
    <source>
        <dbReference type="EMBL" id="MBP2704051.1"/>
    </source>
</evidence>
<comment type="caution">
    <text evidence="3">The sequence shown here is derived from an EMBL/GenBank/DDBJ whole genome shotgun (WGS) entry which is preliminary data.</text>
</comment>
<keyword evidence="4" id="KW-1185">Reference proteome</keyword>
<evidence type="ECO:0000313" key="4">
    <source>
        <dbReference type="Proteomes" id="UP000674234"/>
    </source>
</evidence>
<reference evidence="3" key="1">
    <citation type="submission" date="2021-02" db="EMBL/GenBank/DDBJ databases">
        <title>Draft genome sequence of Microbispora sp. RL4-1S isolated from rice leaves in Thailand.</title>
        <authorList>
            <person name="Muangham S."/>
            <person name="Duangmal K."/>
        </authorList>
    </citation>
    <scope>NUCLEOTIDE SEQUENCE</scope>
    <source>
        <strain evidence="3">RL4-1S</strain>
    </source>
</reference>
<dbReference type="GO" id="GO:0007165">
    <property type="term" value="P:signal transduction"/>
    <property type="evidence" value="ECO:0007669"/>
    <property type="project" value="InterPro"/>
</dbReference>
<feature type="compositionally biased region" description="Basic and acidic residues" evidence="1">
    <location>
        <begin position="404"/>
        <end position="417"/>
    </location>
</feature>